<keyword evidence="10" id="KW-1133">Transmembrane helix</keyword>
<evidence type="ECO:0000313" key="14">
    <source>
        <dbReference type="Proteomes" id="UP000619743"/>
    </source>
</evidence>
<dbReference type="GO" id="GO:0007234">
    <property type="term" value="P:osmosensory signaling via phosphorelay pathway"/>
    <property type="evidence" value="ECO:0007669"/>
    <property type="project" value="TreeGrafter"/>
</dbReference>
<evidence type="ECO:0000256" key="9">
    <source>
        <dbReference type="ARBA" id="ARBA00023012"/>
    </source>
</evidence>
<keyword evidence="4" id="KW-0597">Phosphoprotein</keyword>
<accession>A0A8J2U3M4</accession>
<dbReference type="SMART" id="SM00304">
    <property type="entry name" value="HAMP"/>
    <property type="match status" value="1"/>
</dbReference>
<reference evidence="14" key="1">
    <citation type="journal article" date="2019" name="Int. J. Syst. Evol. Microbiol.">
        <title>The Global Catalogue of Microorganisms (GCM) 10K type strain sequencing project: providing services to taxonomists for standard genome sequencing and annotation.</title>
        <authorList>
            <consortium name="The Broad Institute Genomics Platform"/>
            <consortium name="The Broad Institute Genome Sequencing Center for Infectious Disease"/>
            <person name="Wu L."/>
            <person name="Ma J."/>
        </authorList>
    </citation>
    <scope>NUCLEOTIDE SEQUENCE [LARGE SCALE GENOMIC DNA]</scope>
    <source>
        <strain evidence="14">CGMCC 1.10130</strain>
    </source>
</reference>
<dbReference type="EC" id="2.7.13.3" evidence="3"/>
<dbReference type="GO" id="GO:0000156">
    <property type="term" value="F:phosphorelay response regulator activity"/>
    <property type="evidence" value="ECO:0007669"/>
    <property type="project" value="TreeGrafter"/>
</dbReference>
<evidence type="ECO:0000256" key="5">
    <source>
        <dbReference type="ARBA" id="ARBA00022679"/>
    </source>
</evidence>
<dbReference type="InterPro" id="IPR004358">
    <property type="entry name" value="Sig_transdc_His_kin-like_C"/>
</dbReference>
<dbReference type="SMART" id="SM00388">
    <property type="entry name" value="HisKA"/>
    <property type="match status" value="1"/>
</dbReference>
<dbReference type="CDD" id="cd06225">
    <property type="entry name" value="HAMP"/>
    <property type="match status" value="1"/>
</dbReference>
<evidence type="ECO:0000313" key="13">
    <source>
        <dbReference type="EMBL" id="GGA70452.1"/>
    </source>
</evidence>
<dbReference type="InterPro" id="IPR005467">
    <property type="entry name" value="His_kinase_dom"/>
</dbReference>
<feature type="domain" description="Histidine kinase" evidence="11">
    <location>
        <begin position="276"/>
        <end position="495"/>
    </location>
</feature>
<dbReference type="Pfam" id="PF00512">
    <property type="entry name" value="HisKA"/>
    <property type="match status" value="1"/>
</dbReference>
<evidence type="ECO:0000256" key="4">
    <source>
        <dbReference type="ARBA" id="ARBA00022553"/>
    </source>
</evidence>
<keyword evidence="10" id="KW-0812">Transmembrane</keyword>
<evidence type="ECO:0000256" key="2">
    <source>
        <dbReference type="ARBA" id="ARBA00004370"/>
    </source>
</evidence>
<dbReference type="InterPro" id="IPR003594">
    <property type="entry name" value="HATPase_dom"/>
</dbReference>
<organism evidence="13 14">
    <name type="scientific">Neiella marina</name>
    <dbReference type="NCBI Taxonomy" id="508461"/>
    <lineage>
        <taxon>Bacteria</taxon>
        <taxon>Pseudomonadati</taxon>
        <taxon>Pseudomonadota</taxon>
        <taxon>Gammaproteobacteria</taxon>
        <taxon>Alteromonadales</taxon>
        <taxon>Echinimonadaceae</taxon>
        <taxon>Neiella</taxon>
    </lineage>
</organism>
<evidence type="ECO:0000259" key="12">
    <source>
        <dbReference type="PROSITE" id="PS50885"/>
    </source>
</evidence>
<feature type="transmembrane region" description="Helical" evidence="10">
    <location>
        <begin position="182"/>
        <end position="206"/>
    </location>
</feature>
<dbReference type="EMBL" id="BMDX01000003">
    <property type="protein sequence ID" value="GGA70452.1"/>
    <property type="molecule type" value="Genomic_DNA"/>
</dbReference>
<dbReference type="OrthoDB" id="9804645at2"/>
<keyword evidence="6" id="KW-0547">Nucleotide-binding</keyword>
<sequence>MMSKFLSSFYSKLAIAVLICFVVIGALLLLLAHNVSGRYQQEVEQKLHAQLAEHLVHDTELFVQGDLNQKAIKQAFHTMMILGPRFEFYIIDPAGKVLTYSAEPGKVKREHIDLTQVEQFIAQQSPMPILGDDPRNPLKQKIFSAAPIYENEQLKGYLYIIIGGEIYDNIADVIRNSKIMTLGVWGIALTLTFSLLLVLLIFALLTRPLRRLANDMMALQRHGFERGMTAVNKWQQDSNDEIQKLGTAFNTMAATLDRQYRKVQSTDQLRREMVSYVSHDLRTPLAALQGYLETWQLKRQQLTDEQSQQLIQIALDNARKTSQLVEQLFELAHLDGDNVTLNLEPVAIAELIQDVIQKLHLQALEKQVSISVSPQDPSLMVTADIQRLERVFTNLIDNAIRHCDHGDTISVQLSARGDKLEVAVIDTGCGIPKSELAHIFEPHFRASNSANGKRIHSGLGLAITKRILQLHQASIEVISEQNVGSEFRFSLLASAS</sequence>
<dbReference type="InterPro" id="IPR036097">
    <property type="entry name" value="HisK_dim/P_sf"/>
</dbReference>
<dbReference type="GO" id="GO:0030295">
    <property type="term" value="F:protein kinase activator activity"/>
    <property type="evidence" value="ECO:0007669"/>
    <property type="project" value="TreeGrafter"/>
</dbReference>
<dbReference type="SUPFAM" id="SSF47384">
    <property type="entry name" value="Homodimeric domain of signal transducing histidine kinase"/>
    <property type="match status" value="1"/>
</dbReference>
<dbReference type="Pfam" id="PF02518">
    <property type="entry name" value="HATPase_c"/>
    <property type="match status" value="1"/>
</dbReference>
<dbReference type="PANTHER" id="PTHR42878">
    <property type="entry name" value="TWO-COMPONENT HISTIDINE KINASE"/>
    <property type="match status" value="1"/>
</dbReference>
<dbReference type="InterPro" id="IPR003661">
    <property type="entry name" value="HisK_dim/P_dom"/>
</dbReference>
<evidence type="ECO:0000256" key="8">
    <source>
        <dbReference type="ARBA" id="ARBA00022840"/>
    </source>
</evidence>
<evidence type="ECO:0000256" key="10">
    <source>
        <dbReference type="SAM" id="Phobius"/>
    </source>
</evidence>
<dbReference type="PANTHER" id="PTHR42878:SF7">
    <property type="entry name" value="SENSOR HISTIDINE KINASE GLRK"/>
    <property type="match status" value="1"/>
</dbReference>
<gene>
    <name evidence="13" type="ORF">GCM10011369_10190</name>
</gene>
<dbReference type="SMART" id="SM00387">
    <property type="entry name" value="HATPase_c"/>
    <property type="match status" value="1"/>
</dbReference>
<dbReference type="PROSITE" id="PS50109">
    <property type="entry name" value="HIS_KIN"/>
    <property type="match status" value="1"/>
</dbReference>
<dbReference type="InterPro" id="IPR036890">
    <property type="entry name" value="HATPase_C_sf"/>
</dbReference>
<dbReference type="GO" id="GO:0005886">
    <property type="term" value="C:plasma membrane"/>
    <property type="evidence" value="ECO:0007669"/>
    <property type="project" value="UniProtKB-ARBA"/>
</dbReference>
<dbReference type="Gene3D" id="1.10.287.130">
    <property type="match status" value="1"/>
</dbReference>
<evidence type="ECO:0000256" key="3">
    <source>
        <dbReference type="ARBA" id="ARBA00012438"/>
    </source>
</evidence>
<name>A0A8J2U3M4_9GAMM</name>
<keyword evidence="7" id="KW-0418">Kinase</keyword>
<dbReference type="CDD" id="cd00075">
    <property type="entry name" value="HATPase"/>
    <property type="match status" value="1"/>
</dbReference>
<comment type="catalytic activity">
    <reaction evidence="1">
        <text>ATP + protein L-histidine = ADP + protein N-phospho-L-histidine.</text>
        <dbReference type="EC" id="2.7.13.3"/>
    </reaction>
</comment>
<comment type="subcellular location">
    <subcellularLocation>
        <location evidence="2">Membrane</location>
    </subcellularLocation>
</comment>
<dbReference type="AlphaFoldDB" id="A0A8J2U3M4"/>
<evidence type="ECO:0000256" key="7">
    <source>
        <dbReference type="ARBA" id="ARBA00022777"/>
    </source>
</evidence>
<dbReference type="Gene3D" id="3.30.565.10">
    <property type="entry name" value="Histidine kinase-like ATPase, C-terminal domain"/>
    <property type="match status" value="1"/>
</dbReference>
<comment type="caution">
    <text evidence="13">The sequence shown here is derived from an EMBL/GenBank/DDBJ whole genome shotgun (WGS) entry which is preliminary data.</text>
</comment>
<dbReference type="GO" id="GO:0000155">
    <property type="term" value="F:phosphorelay sensor kinase activity"/>
    <property type="evidence" value="ECO:0007669"/>
    <property type="project" value="InterPro"/>
</dbReference>
<dbReference type="Proteomes" id="UP000619743">
    <property type="component" value="Unassembled WGS sequence"/>
</dbReference>
<dbReference type="InterPro" id="IPR050351">
    <property type="entry name" value="BphY/WalK/GraS-like"/>
</dbReference>
<dbReference type="PRINTS" id="PR00344">
    <property type="entry name" value="BCTRLSENSOR"/>
</dbReference>
<feature type="domain" description="HAMP" evidence="12">
    <location>
        <begin position="203"/>
        <end position="261"/>
    </location>
</feature>
<dbReference type="InterPro" id="IPR003660">
    <property type="entry name" value="HAMP_dom"/>
</dbReference>
<dbReference type="GO" id="GO:0005524">
    <property type="term" value="F:ATP binding"/>
    <property type="evidence" value="ECO:0007669"/>
    <property type="project" value="UniProtKB-KW"/>
</dbReference>
<keyword evidence="14" id="KW-1185">Reference proteome</keyword>
<keyword evidence="10" id="KW-0472">Membrane</keyword>
<evidence type="ECO:0000256" key="6">
    <source>
        <dbReference type="ARBA" id="ARBA00022741"/>
    </source>
</evidence>
<keyword evidence="8" id="KW-0067">ATP-binding</keyword>
<proteinExistence type="predicted"/>
<dbReference type="PROSITE" id="PS50885">
    <property type="entry name" value="HAMP"/>
    <property type="match status" value="1"/>
</dbReference>
<evidence type="ECO:0000259" key="11">
    <source>
        <dbReference type="PROSITE" id="PS50109"/>
    </source>
</evidence>
<keyword evidence="5" id="KW-0808">Transferase</keyword>
<protein>
    <recommendedName>
        <fullName evidence="3">histidine kinase</fullName>
        <ecNumber evidence="3">2.7.13.3</ecNumber>
    </recommendedName>
</protein>
<dbReference type="CDD" id="cd00082">
    <property type="entry name" value="HisKA"/>
    <property type="match status" value="1"/>
</dbReference>
<dbReference type="FunFam" id="3.30.565.10:FF:000006">
    <property type="entry name" value="Sensor histidine kinase WalK"/>
    <property type="match status" value="1"/>
</dbReference>
<evidence type="ECO:0000256" key="1">
    <source>
        <dbReference type="ARBA" id="ARBA00000085"/>
    </source>
</evidence>
<keyword evidence="9" id="KW-0902">Two-component regulatory system</keyword>
<dbReference type="RefSeq" id="WP_087504708.1">
    <property type="nucleotide sequence ID" value="NZ_BMDX01000003.1"/>
</dbReference>
<dbReference type="Gene3D" id="6.10.340.10">
    <property type="match status" value="1"/>
</dbReference>
<dbReference type="SUPFAM" id="SSF55874">
    <property type="entry name" value="ATPase domain of HSP90 chaperone/DNA topoisomerase II/histidine kinase"/>
    <property type="match status" value="1"/>
</dbReference>